<proteinExistence type="predicted"/>
<sequence length="717" mass="76567">MGPPPACRPLALTRAGRRRAGSSRVRAVRGCRRRCPQPPPRPAGPAEPPPGRGRAGSGRAAPGRGRAACMTLRRRGEKATISIQEHMAIDVCPGPIRPIKQISDYFPRFPRGLPPDAGPRAAAPPDAPARPAAASAGRRSPSDGARDDDEDVDQLFGAYGASPGPGPGRSTARPPAKLPEDEPDADGYESDDCSKFPTRRLLAPSPARLLALPTSPALGSPATSVPPAHPPLCRCPRPRCAISARPPRARHTQPRHRPRADRRGGKFGGPPGGVPFPGPSSPEPAPRPLSARPPGAPARAAAFVPRQGGTAPRGDTSCCRPRGRSPLRSPRRTGPSAEGRAGREAEGARGPGRAASLVGPAAAERGGLAGVGAEDQGTAGPLVLWRNLGGSSSCVRWSRRCARPGRRPSPTCYTRFPGREGPPTPARASSSGAEPRAPSPSSWQLGQGTCCAFGQALTETQVTPLHALNLQPAPEEEVRNLFPFPASLLLCQGSKRAGQGFCLSFRPSWCHSGPSDDIRLRAALGTLDFSLLYDQENNALHCTINKAKGLKPMDHNGLADPYVKLHLLPGASKDHFCSLQANKLRTKTLRNTLNPTWNETLTYYGITDEDMIRKTLRWGRPSPHPPAHRLQIRTDFGSKLRGPLPSRISVCDEDKFRHNEFIGETRVPLKKLKPNHTKTFSICLEKQLPVSGPQPPVVGSAAVQGPPCRERRPRSIY</sequence>
<dbReference type="Pfam" id="PF00168">
    <property type="entry name" value="C2"/>
    <property type="match status" value="2"/>
</dbReference>
<feature type="compositionally biased region" description="Acidic residues" evidence="2">
    <location>
        <begin position="181"/>
        <end position="191"/>
    </location>
</feature>
<feature type="compositionally biased region" description="Pro residues" evidence="2">
    <location>
        <begin position="272"/>
        <end position="287"/>
    </location>
</feature>
<feature type="compositionally biased region" description="Basic residues" evidence="2">
    <location>
        <begin position="247"/>
        <end position="260"/>
    </location>
</feature>
<dbReference type="InterPro" id="IPR000008">
    <property type="entry name" value="C2_dom"/>
</dbReference>
<dbReference type="PANTHER" id="PTHR45729:SF9">
    <property type="entry name" value="DOUBLE C2-LIKE DOMAIN-CONTAINING PROTEIN BETA"/>
    <property type="match status" value="1"/>
</dbReference>
<dbReference type="SMART" id="SM00239">
    <property type="entry name" value="C2"/>
    <property type="match status" value="1"/>
</dbReference>
<feature type="region of interest" description="Disordered" evidence="2">
    <location>
        <begin position="693"/>
        <end position="717"/>
    </location>
</feature>
<feature type="compositionally biased region" description="Pro residues" evidence="2">
    <location>
        <begin position="36"/>
        <end position="51"/>
    </location>
</feature>
<feature type="compositionally biased region" description="Low complexity" evidence="2">
    <location>
        <begin position="288"/>
        <end position="306"/>
    </location>
</feature>
<dbReference type="GO" id="GO:0098793">
    <property type="term" value="C:presynapse"/>
    <property type="evidence" value="ECO:0007669"/>
    <property type="project" value="GOC"/>
</dbReference>
<feature type="compositionally biased region" description="Low complexity" evidence="2">
    <location>
        <begin position="157"/>
        <end position="175"/>
    </location>
</feature>
<dbReference type="PROSITE" id="PS50004">
    <property type="entry name" value="C2"/>
    <property type="match status" value="1"/>
</dbReference>
<feature type="compositionally biased region" description="Low complexity" evidence="2">
    <location>
        <begin position="57"/>
        <end position="67"/>
    </location>
</feature>
<dbReference type="AlphaFoldDB" id="A0AB34GWI7"/>
<protein>
    <recommendedName>
        <fullName evidence="3">C2 domain-containing protein</fullName>
    </recommendedName>
</protein>
<gene>
    <name evidence="4" type="ORF">J1605_008884</name>
</gene>
<evidence type="ECO:0000256" key="2">
    <source>
        <dbReference type="SAM" id="MobiDB-lite"/>
    </source>
</evidence>
<feature type="region of interest" description="Disordered" evidence="2">
    <location>
        <begin position="107"/>
        <end position="355"/>
    </location>
</feature>
<feature type="compositionally biased region" description="Low complexity" evidence="2">
    <location>
        <begin position="118"/>
        <end position="139"/>
    </location>
</feature>
<feature type="region of interest" description="Disordered" evidence="2">
    <location>
        <begin position="402"/>
        <end position="443"/>
    </location>
</feature>
<name>A0AB34GWI7_ESCRO</name>
<dbReference type="GO" id="GO:0017158">
    <property type="term" value="P:regulation of calcium ion-dependent exocytosis"/>
    <property type="evidence" value="ECO:0007669"/>
    <property type="project" value="TreeGrafter"/>
</dbReference>
<evidence type="ECO:0000313" key="5">
    <source>
        <dbReference type="Proteomes" id="UP001159641"/>
    </source>
</evidence>
<comment type="caution">
    <text evidence="4">The sequence shown here is derived from an EMBL/GenBank/DDBJ whole genome shotgun (WGS) entry which is preliminary data.</text>
</comment>
<dbReference type="InterPro" id="IPR047022">
    <property type="entry name" value="Rabphilin_Doc2_C2A"/>
</dbReference>
<dbReference type="Gene3D" id="2.60.40.150">
    <property type="entry name" value="C2 domain"/>
    <property type="match status" value="1"/>
</dbReference>
<accession>A0AB34GWI7</accession>
<dbReference type="GO" id="GO:0061669">
    <property type="term" value="P:spontaneous neurotransmitter secretion"/>
    <property type="evidence" value="ECO:0007669"/>
    <property type="project" value="TreeGrafter"/>
</dbReference>
<feature type="region of interest" description="Disordered" evidence="2">
    <location>
        <begin position="1"/>
        <end position="67"/>
    </location>
</feature>
<feature type="compositionally biased region" description="Basic residues" evidence="2">
    <location>
        <begin position="321"/>
        <end position="331"/>
    </location>
</feature>
<organism evidence="4 5">
    <name type="scientific">Eschrichtius robustus</name>
    <name type="common">California gray whale</name>
    <name type="synonym">Eschrichtius gibbosus</name>
    <dbReference type="NCBI Taxonomy" id="9764"/>
    <lineage>
        <taxon>Eukaryota</taxon>
        <taxon>Metazoa</taxon>
        <taxon>Chordata</taxon>
        <taxon>Craniata</taxon>
        <taxon>Vertebrata</taxon>
        <taxon>Euteleostomi</taxon>
        <taxon>Mammalia</taxon>
        <taxon>Eutheria</taxon>
        <taxon>Laurasiatheria</taxon>
        <taxon>Artiodactyla</taxon>
        <taxon>Whippomorpha</taxon>
        <taxon>Cetacea</taxon>
        <taxon>Mysticeti</taxon>
        <taxon>Eschrichtiidae</taxon>
        <taxon>Eschrichtius</taxon>
    </lineage>
</organism>
<keyword evidence="1" id="KW-0479">Metal-binding</keyword>
<dbReference type="InterPro" id="IPR043566">
    <property type="entry name" value="Rabphilin/DOC2/Noc2"/>
</dbReference>
<feature type="compositionally biased region" description="Low complexity" evidence="2">
    <location>
        <begin position="231"/>
        <end position="240"/>
    </location>
</feature>
<feature type="compositionally biased region" description="Basic residues" evidence="2">
    <location>
        <begin position="15"/>
        <end position="35"/>
    </location>
</feature>
<dbReference type="GO" id="GO:0046872">
    <property type="term" value="F:metal ion binding"/>
    <property type="evidence" value="ECO:0007669"/>
    <property type="project" value="UniProtKB-KW"/>
</dbReference>
<dbReference type="GO" id="GO:0006887">
    <property type="term" value="P:exocytosis"/>
    <property type="evidence" value="ECO:0007669"/>
    <property type="project" value="TreeGrafter"/>
</dbReference>
<dbReference type="PANTHER" id="PTHR45729">
    <property type="entry name" value="RABPHILIN, ISOFORM A"/>
    <property type="match status" value="1"/>
</dbReference>
<dbReference type="EMBL" id="JAIQCJ010002079">
    <property type="protein sequence ID" value="KAJ8783841.1"/>
    <property type="molecule type" value="Genomic_DNA"/>
</dbReference>
<evidence type="ECO:0000259" key="3">
    <source>
        <dbReference type="PROSITE" id="PS50004"/>
    </source>
</evidence>
<reference evidence="4 5" key="1">
    <citation type="submission" date="2022-11" db="EMBL/GenBank/DDBJ databases">
        <title>Whole genome sequence of Eschrichtius robustus ER-17-0199.</title>
        <authorList>
            <person name="Bruniche-Olsen A."/>
            <person name="Black A.N."/>
            <person name="Fields C.J."/>
            <person name="Walden K."/>
            <person name="Dewoody J.A."/>
        </authorList>
    </citation>
    <scope>NUCLEOTIDE SEQUENCE [LARGE SCALE GENOMIC DNA]</scope>
    <source>
        <strain evidence="4">ER-17-0199</strain>
        <tissue evidence="4">Blubber</tissue>
    </source>
</reference>
<feature type="compositionally biased region" description="Low complexity" evidence="2">
    <location>
        <begin position="199"/>
        <end position="218"/>
    </location>
</feature>
<keyword evidence="5" id="KW-1185">Reference proteome</keyword>
<dbReference type="InterPro" id="IPR035892">
    <property type="entry name" value="C2_domain_sf"/>
</dbReference>
<dbReference type="Proteomes" id="UP001159641">
    <property type="component" value="Unassembled WGS sequence"/>
</dbReference>
<dbReference type="SUPFAM" id="SSF49562">
    <property type="entry name" value="C2 domain (Calcium/lipid-binding domain, CaLB)"/>
    <property type="match status" value="1"/>
</dbReference>
<feature type="domain" description="C2" evidence="3">
    <location>
        <begin position="523"/>
        <end position="684"/>
    </location>
</feature>
<evidence type="ECO:0000313" key="4">
    <source>
        <dbReference type="EMBL" id="KAJ8783841.1"/>
    </source>
</evidence>
<evidence type="ECO:0000256" key="1">
    <source>
        <dbReference type="ARBA" id="ARBA00022723"/>
    </source>
</evidence>
<dbReference type="CDD" id="cd04035">
    <property type="entry name" value="C2A_Rabphilin_Doc2"/>
    <property type="match status" value="1"/>
</dbReference>